<accession>A0ABW7HIK6</accession>
<evidence type="ECO:0000313" key="3">
    <source>
        <dbReference type="Proteomes" id="UP001606134"/>
    </source>
</evidence>
<reference evidence="2 3" key="1">
    <citation type="submission" date="2024-08" db="EMBL/GenBank/DDBJ databases">
        <authorList>
            <person name="Lu H."/>
        </authorList>
    </citation>
    <scope>NUCLEOTIDE SEQUENCE [LARGE SCALE GENOMIC DNA]</scope>
    <source>
        <strain evidence="2 3">BYS78W</strain>
    </source>
</reference>
<sequence length="147" mass="15242">MPFRGLVVLVVVLSALGLAWQQRERLRAAVMPEPVVVIGPGGGDLAGAPRPAGEAAARPTSRSGALRKCVKSQQVAYTNVECPAGFKEQAVTAAPVNVVPATPVARGAEPQTSGSSAPSALHEALGLTRDDKLRDRITERAIEGATR</sequence>
<dbReference type="EMBL" id="JBIGIC010000012">
    <property type="protein sequence ID" value="MFG6489322.1"/>
    <property type="molecule type" value="Genomic_DNA"/>
</dbReference>
<name>A0ABW7HIK6_9BURK</name>
<evidence type="ECO:0008006" key="4">
    <source>
        <dbReference type="Google" id="ProtNLM"/>
    </source>
</evidence>
<proteinExistence type="predicted"/>
<organism evidence="2 3">
    <name type="scientific">Pelomonas candidula</name>
    <dbReference type="NCBI Taxonomy" id="3299025"/>
    <lineage>
        <taxon>Bacteria</taxon>
        <taxon>Pseudomonadati</taxon>
        <taxon>Pseudomonadota</taxon>
        <taxon>Betaproteobacteria</taxon>
        <taxon>Burkholderiales</taxon>
        <taxon>Sphaerotilaceae</taxon>
        <taxon>Roseateles</taxon>
    </lineage>
</organism>
<keyword evidence="3" id="KW-1185">Reference proteome</keyword>
<comment type="caution">
    <text evidence="2">The sequence shown here is derived from an EMBL/GenBank/DDBJ whole genome shotgun (WGS) entry which is preliminary data.</text>
</comment>
<evidence type="ECO:0000256" key="1">
    <source>
        <dbReference type="SAM" id="MobiDB-lite"/>
    </source>
</evidence>
<dbReference type="RefSeq" id="WP_394415717.1">
    <property type="nucleotide sequence ID" value="NZ_JBIGIC010000012.1"/>
</dbReference>
<dbReference type="Proteomes" id="UP001606134">
    <property type="component" value="Unassembled WGS sequence"/>
</dbReference>
<protein>
    <recommendedName>
        <fullName evidence="4">DUF4124 domain-containing protein</fullName>
    </recommendedName>
</protein>
<feature type="region of interest" description="Disordered" evidence="1">
    <location>
        <begin position="104"/>
        <end position="133"/>
    </location>
</feature>
<gene>
    <name evidence="2" type="ORF">ACG04R_21745</name>
</gene>
<evidence type="ECO:0000313" key="2">
    <source>
        <dbReference type="EMBL" id="MFG6489322.1"/>
    </source>
</evidence>